<evidence type="ECO:0000313" key="6">
    <source>
        <dbReference type="Proteomes" id="UP001596972"/>
    </source>
</evidence>
<accession>A0ABW3EM92</accession>
<name>A0ABW3EM92_9ACTN</name>
<evidence type="ECO:0000256" key="3">
    <source>
        <dbReference type="ARBA" id="ARBA00023163"/>
    </source>
</evidence>
<dbReference type="Proteomes" id="UP001596972">
    <property type="component" value="Unassembled WGS sequence"/>
</dbReference>
<dbReference type="InterPro" id="IPR036388">
    <property type="entry name" value="WH-like_DNA-bd_sf"/>
</dbReference>
<keyword evidence="1" id="KW-0805">Transcription regulation</keyword>
<dbReference type="EMBL" id="JBHTJA010000012">
    <property type="protein sequence ID" value="MFD0900572.1"/>
    <property type="molecule type" value="Genomic_DNA"/>
</dbReference>
<dbReference type="SMART" id="SM00866">
    <property type="entry name" value="UTRA"/>
    <property type="match status" value="1"/>
</dbReference>
<dbReference type="SUPFAM" id="SSF64288">
    <property type="entry name" value="Chorismate lyase-like"/>
    <property type="match status" value="1"/>
</dbReference>
<feature type="domain" description="HTH gntR-type" evidence="4">
    <location>
        <begin position="9"/>
        <end position="77"/>
    </location>
</feature>
<comment type="caution">
    <text evidence="5">The sequence shown here is derived from an EMBL/GenBank/DDBJ whole genome shotgun (WGS) entry which is preliminary data.</text>
</comment>
<dbReference type="InterPro" id="IPR000524">
    <property type="entry name" value="Tscrpt_reg_HTH_GntR"/>
</dbReference>
<dbReference type="Pfam" id="PF00392">
    <property type="entry name" value="GntR"/>
    <property type="match status" value="1"/>
</dbReference>
<keyword evidence="6" id="KW-1185">Reference proteome</keyword>
<evidence type="ECO:0000313" key="5">
    <source>
        <dbReference type="EMBL" id="MFD0900572.1"/>
    </source>
</evidence>
<protein>
    <submittedName>
        <fullName evidence="5">GntR family transcriptional regulator</fullName>
    </submittedName>
</protein>
<dbReference type="PANTHER" id="PTHR44846">
    <property type="entry name" value="MANNOSYL-D-GLYCERATE TRANSPORT/METABOLISM SYSTEM REPRESSOR MNGR-RELATED"/>
    <property type="match status" value="1"/>
</dbReference>
<dbReference type="RefSeq" id="WP_378297573.1">
    <property type="nucleotide sequence ID" value="NZ_JBHTJA010000012.1"/>
</dbReference>
<evidence type="ECO:0000259" key="4">
    <source>
        <dbReference type="PROSITE" id="PS50949"/>
    </source>
</evidence>
<dbReference type="InterPro" id="IPR036390">
    <property type="entry name" value="WH_DNA-bd_sf"/>
</dbReference>
<proteinExistence type="predicted"/>
<gene>
    <name evidence="5" type="ORF">ACFQ11_09240</name>
</gene>
<dbReference type="PANTHER" id="PTHR44846:SF17">
    <property type="entry name" value="GNTR-FAMILY TRANSCRIPTIONAL REGULATOR"/>
    <property type="match status" value="1"/>
</dbReference>
<keyword evidence="2" id="KW-0238">DNA-binding</keyword>
<dbReference type="InterPro" id="IPR011663">
    <property type="entry name" value="UTRA"/>
</dbReference>
<sequence>MSDGIASYAPKYVQIMETLRRRIADGVYPINEPLPSEPKLMKEFGASRPTVVRALNEMQLLGEIRREHGRGSFVMPPSSARAAEHAGPGLAVLDRQESSTSMQLVTVGRQSASNPAAALLGLAEGAAVHLRRYVGYHDSIASELVSIWASLDVARVTGIDHDGPLSVPVRQLMTAGLKERLTRIDERLSARRPTEDESELLGLAVGDPVLSVLGSVWDSTGRTVLVVEVVLPGTLHELEDSYIL</sequence>
<dbReference type="PROSITE" id="PS50949">
    <property type="entry name" value="HTH_GNTR"/>
    <property type="match status" value="1"/>
</dbReference>
<evidence type="ECO:0000256" key="2">
    <source>
        <dbReference type="ARBA" id="ARBA00023125"/>
    </source>
</evidence>
<dbReference type="CDD" id="cd07377">
    <property type="entry name" value="WHTH_GntR"/>
    <property type="match status" value="1"/>
</dbReference>
<organism evidence="5 6">
    <name type="scientific">Actinomadura sediminis</name>
    <dbReference type="NCBI Taxonomy" id="1038904"/>
    <lineage>
        <taxon>Bacteria</taxon>
        <taxon>Bacillati</taxon>
        <taxon>Actinomycetota</taxon>
        <taxon>Actinomycetes</taxon>
        <taxon>Streptosporangiales</taxon>
        <taxon>Thermomonosporaceae</taxon>
        <taxon>Actinomadura</taxon>
    </lineage>
</organism>
<evidence type="ECO:0000256" key="1">
    <source>
        <dbReference type="ARBA" id="ARBA00023015"/>
    </source>
</evidence>
<keyword evidence="3" id="KW-0804">Transcription</keyword>
<dbReference type="InterPro" id="IPR028978">
    <property type="entry name" value="Chorismate_lyase_/UTRA_dom_sf"/>
</dbReference>
<reference evidence="6" key="1">
    <citation type="journal article" date="2019" name="Int. J. Syst. Evol. Microbiol.">
        <title>The Global Catalogue of Microorganisms (GCM) 10K type strain sequencing project: providing services to taxonomists for standard genome sequencing and annotation.</title>
        <authorList>
            <consortium name="The Broad Institute Genomics Platform"/>
            <consortium name="The Broad Institute Genome Sequencing Center for Infectious Disease"/>
            <person name="Wu L."/>
            <person name="Ma J."/>
        </authorList>
    </citation>
    <scope>NUCLEOTIDE SEQUENCE [LARGE SCALE GENOMIC DNA]</scope>
    <source>
        <strain evidence="6">JCM 31202</strain>
    </source>
</reference>
<dbReference type="SMART" id="SM00345">
    <property type="entry name" value="HTH_GNTR"/>
    <property type="match status" value="1"/>
</dbReference>
<dbReference type="SUPFAM" id="SSF46785">
    <property type="entry name" value="Winged helix' DNA-binding domain"/>
    <property type="match status" value="1"/>
</dbReference>
<dbReference type="Gene3D" id="1.10.10.10">
    <property type="entry name" value="Winged helix-like DNA-binding domain superfamily/Winged helix DNA-binding domain"/>
    <property type="match status" value="1"/>
</dbReference>
<dbReference type="Pfam" id="PF07702">
    <property type="entry name" value="UTRA"/>
    <property type="match status" value="1"/>
</dbReference>
<dbReference type="Gene3D" id="3.40.1410.10">
    <property type="entry name" value="Chorismate lyase-like"/>
    <property type="match status" value="1"/>
</dbReference>
<dbReference type="InterPro" id="IPR050679">
    <property type="entry name" value="Bact_HTH_transcr_reg"/>
</dbReference>